<organism evidence="1 2">
    <name type="scientific">Parelaphostrongylus tenuis</name>
    <name type="common">Meningeal worm</name>
    <dbReference type="NCBI Taxonomy" id="148309"/>
    <lineage>
        <taxon>Eukaryota</taxon>
        <taxon>Metazoa</taxon>
        <taxon>Ecdysozoa</taxon>
        <taxon>Nematoda</taxon>
        <taxon>Chromadorea</taxon>
        <taxon>Rhabditida</taxon>
        <taxon>Rhabditina</taxon>
        <taxon>Rhabditomorpha</taxon>
        <taxon>Strongyloidea</taxon>
        <taxon>Metastrongylidae</taxon>
        <taxon>Parelaphostrongylus</taxon>
    </lineage>
</organism>
<evidence type="ECO:0000313" key="1">
    <source>
        <dbReference type="EMBL" id="KAJ1348225.1"/>
    </source>
</evidence>
<evidence type="ECO:0000313" key="2">
    <source>
        <dbReference type="Proteomes" id="UP001196413"/>
    </source>
</evidence>
<protein>
    <submittedName>
        <fullName evidence="1">Uncharacterized protein</fullName>
    </submittedName>
</protein>
<dbReference type="EMBL" id="JAHQIW010000452">
    <property type="protein sequence ID" value="KAJ1348225.1"/>
    <property type="molecule type" value="Genomic_DNA"/>
</dbReference>
<proteinExistence type="predicted"/>
<sequence length="113" mass="12775">MEKALVIRKNVIASRGKTETLRDMVIVITRVTQEPVSSAIYLSSNGCAVDAQASLSTRELDTESFYQKPVWNHLQQLDHAHKKPRQDPHELTKVQANRCEQFAEAIPHITATH</sequence>
<gene>
    <name evidence="1" type="ORF">KIN20_003481</name>
</gene>
<accession>A0AAD5LXC9</accession>
<name>A0AAD5LXC9_PARTN</name>
<comment type="caution">
    <text evidence="1">The sequence shown here is derived from an EMBL/GenBank/DDBJ whole genome shotgun (WGS) entry which is preliminary data.</text>
</comment>
<dbReference type="AlphaFoldDB" id="A0AAD5LXC9"/>
<keyword evidence="2" id="KW-1185">Reference proteome</keyword>
<dbReference type="Proteomes" id="UP001196413">
    <property type="component" value="Unassembled WGS sequence"/>
</dbReference>
<reference evidence="1" key="1">
    <citation type="submission" date="2021-06" db="EMBL/GenBank/DDBJ databases">
        <title>Parelaphostrongylus tenuis whole genome reference sequence.</title>
        <authorList>
            <person name="Garwood T.J."/>
            <person name="Larsen P.A."/>
            <person name="Fountain-Jones N.M."/>
            <person name="Garbe J.R."/>
            <person name="Macchietto M.G."/>
            <person name="Kania S.A."/>
            <person name="Gerhold R.W."/>
            <person name="Richards J.E."/>
            <person name="Wolf T.M."/>
        </authorList>
    </citation>
    <scope>NUCLEOTIDE SEQUENCE</scope>
    <source>
        <strain evidence="1">MNPRO001-30</strain>
        <tissue evidence="1">Meninges</tissue>
    </source>
</reference>